<dbReference type="EMBL" id="JACJQU010000004">
    <property type="protein sequence ID" value="MBD2293635.1"/>
    <property type="molecule type" value="Genomic_DNA"/>
</dbReference>
<accession>A0A926WGE2</accession>
<reference evidence="2" key="1">
    <citation type="journal article" date="2020" name="ISME J.">
        <title>Comparative genomics reveals insights into cyanobacterial evolution and habitat adaptation.</title>
        <authorList>
            <person name="Chen M.Y."/>
            <person name="Teng W.K."/>
            <person name="Zhao L."/>
            <person name="Hu C.X."/>
            <person name="Zhou Y.K."/>
            <person name="Han B.P."/>
            <person name="Song L.R."/>
            <person name="Shu W.S."/>
        </authorList>
    </citation>
    <scope>NUCLEOTIDE SEQUENCE [LARGE SCALE GENOMIC DNA]</scope>
    <source>
        <strain evidence="2">FACHB-251</strain>
    </source>
</reference>
<dbReference type="InterPro" id="IPR036388">
    <property type="entry name" value="WH-like_DNA-bd_sf"/>
</dbReference>
<evidence type="ECO:0000313" key="2">
    <source>
        <dbReference type="Proteomes" id="UP000662185"/>
    </source>
</evidence>
<comment type="caution">
    <text evidence="1">The sequence shown here is derived from an EMBL/GenBank/DDBJ whole genome shotgun (WGS) entry which is preliminary data.</text>
</comment>
<dbReference type="Gene3D" id="1.10.10.10">
    <property type="entry name" value="Winged helix-like DNA-binding domain superfamily/Winged helix DNA-binding domain"/>
    <property type="match status" value="1"/>
</dbReference>
<dbReference type="AlphaFoldDB" id="A0A926WGE2"/>
<evidence type="ECO:0000313" key="1">
    <source>
        <dbReference type="EMBL" id="MBD2293635.1"/>
    </source>
</evidence>
<organism evidence="1 2">
    <name type="scientific">Anabaena sphaerica FACHB-251</name>
    <dbReference type="NCBI Taxonomy" id="2692883"/>
    <lineage>
        <taxon>Bacteria</taxon>
        <taxon>Bacillati</taxon>
        <taxon>Cyanobacteriota</taxon>
        <taxon>Cyanophyceae</taxon>
        <taxon>Nostocales</taxon>
        <taxon>Nostocaceae</taxon>
        <taxon>Anabaena</taxon>
    </lineage>
</organism>
<proteinExistence type="predicted"/>
<keyword evidence="2" id="KW-1185">Reference proteome</keyword>
<dbReference type="SUPFAM" id="SSF46785">
    <property type="entry name" value="Winged helix' DNA-binding domain"/>
    <property type="match status" value="1"/>
</dbReference>
<gene>
    <name evidence="1" type="ORF">H6G06_09075</name>
</gene>
<dbReference type="Proteomes" id="UP000662185">
    <property type="component" value="Unassembled WGS sequence"/>
</dbReference>
<name>A0A926WGE2_9NOST</name>
<protein>
    <submittedName>
        <fullName evidence="1">Helix-turn-helix transcriptional regulator</fullName>
    </submittedName>
</protein>
<dbReference type="InterPro" id="IPR036390">
    <property type="entry name" value="WH_DNA-bd_sf"/>
</dbReference>
<sequence>MKFSHQISPANRRYIQKCTMQETQRQILHLILSAKEGISDQQIVEKLGKKLQEVRFHLDELSEGGFINLLSGSTFDDDFYLAVSLTPRGHMVFEKLISLDDKINSKSSKPQSYRSMPNNQYNIKAELVQITEQNFGEVIGKKYANDPQFKEALAEIIQILNNLKSQNQNATEAQAEDIIEAEFKEIQTNQPKKWQLLRRQLLNRERWFNGGKSALSEVAKHYVDSNVFYKAGLAFLDGFSADEEDI</sequence>